<dbReference type="Gene3D" id="3.40.50.150">
    <property type="entry name" value="Vaccinia Virus protein VP39"/>
    <property type="match status" value="1"/>
</dbReference>
<sequence length="220" mass="25482">MLGNEINLLKNYPQSKRDTRGRAKVITEVDREIARQYGKDFFDGDRTYGYGGFSYMPRFWQPVVPDIQSHFNLTSDCSLLDVGCAKGFMLYDLMQHIPNMTLTGLDISKYALEHAKPEVKDLLQLGNAKALPFEDNSFDAVISINTIHNLDERECAIALQEIERVSKGKSFITVDAYRNDEEKERMLEWALTAKTIMHVDDWKVFFRDHGYTGDFYWFIP</sequence>
<dbReference type="GO" id="GO:0008757">
    <property type="term" value="F:S-adenosylmethionine-dependent methyltransferase activity"/>
    <property type="evidence" value="ECO:0007669"/>
    <property type="project" value="InterPro"/>
</dbReference>
<dbReference type="Proteomes" id="UP000016487">
    <property type="component" value="Unassembled WGS sequence"/>
</dbReference>
<reference evidence="2" key="2">
    <citation type="submission" date="2015-03" db="EMBL/GenBank/DDBJ databases">
        <title>Genome sequence of Pseudoalteromonas citrea.</title>
        <authorList>
            <person name="Xie B.-B."/>
            <person name="Rong J.-C."/>
            <person name="Qin Q.-L."/>
            <person name="Zhang Y.-Z."/>
        </authorList>
    </citation>
    <scope>NUCLEOTIDE SEQUENCE</scope>
    <source>
        <strain evidence="2">DSM 8771</strain>
    </source>
</reference>
<organism evidence="2 3">
    <name type="scientific">Pseudoalteromonas citrea</name>
    <dbReference type="NCBI Taxonomy" id="43655"/>
    <lineage>
        <taxon>Bacteria</taxon>
        <taxon>Pseudomonadati</taxon>
        <taxon>Pseudomonadota</taxon>
        <taxon>Gammaproteobacteria</taxon>
        <taxon>Alteromonadales</taxon>
        <taxon>Pseudoalteromonadaceae</taxon>
        <taxon>Pseudoalteromonas</taxon>
    </lineage>
</organism>
<evidence type="ECO:0000313" key="2">
    <source>
        <dbReference type="EMBL" id="KAF7774124.1"/>
    </source>
</evidence>
<name>A0AAD4AKV4_9GAMM</name>
<feature type="domain" description="Methyltransferase type 11" evidence="1">
    <location>
        <begin position="80"/>
        <end position="168"/>
    </location>
</feature>
<dbReference type="PANTHER" id="PTHR43591">
    <property type="entry name" value="METHYLTRANSFERASE"/>
    <property type="match status" value="1"/>
</dbReference>
<accession>A0AAD4AKV4</accession>
<dbReference type="RefSeq" id="WP_010364954.1">
    <property type="nucleotide sequence ID" value="NZ_AHBZ03000014.1"/>
</dbReference>
<dbReference type="AlphaFoldDB" id="A0AAD4AKV4"/>
<protein>
    <recommendedName>
        <fullName evidence="1">Methyltransferase type 11 domain-containing protein</fullName>
    </recommendedName>
</protein>
<comment type="caution">
    <text evidence="2">The sequence shown here is derived from an EMBL/GenBank/DDBJ whole genome shotgun (WGS) entry which is preliminary data.</text>
</comment>
<dbReference type="CDD" id="cd02440">
    <property type="entry name" value="AdoMet_MTases"/>
    <property type="match status" value="1"/>
</dbReference>
<dbReference type="EMBL" id="AHBZ03000014">
    <property type="protein sequence ID" value="KAF7774124.1"/>
    <property type="molecule type" value="Genomic_DNA"/>
</dbReference>
<gene>
    <name evidence="2" type="ORF">PCIT_a0521</name>
</gene>
<dbReference type="Pfam" id="PF08241">
    <property type="entry name" value="Methyltransf_11"/>
    <property type="match status" value="1"/>
</dbReference>
<dbReference type="InterPro" id="IPR013216">
    <property type="entry name" value="Methyltransf_11"/>
</dbReference>
<evidence type="ECO:0000259" key="1">
    <source>
        <dbReference type="Pfam" id="PF08241"/>
    </source>
</evidence>
<dbReference type="InterPro" id="IPR029063">
    <property type="entry name" value="SAM-dependent_MTases_sf"/>
</dbReference>
<dbReference type="SUPFAM" id="SSF53335">
    <property type="entry name" value="S-adenosyl-L-methionine-dependent methyltransferases"/>
    <property type="match status" value="1"/>
</dbReference>
<reference evidence="2" key="1">
    <citation type="journal article" date="2012" name="J. Bacteriol.">
        <title>Genome sequences of type strains of seven species of the marine bacterium Pseudoalteromonas.</title>
        <authorList>
            <person name="Xie B.B."/>
            <person name="Shu Y.L."/>
            <person name="Qin Q.L."/>
            <person name="Rong J.C."/>
            <person name="Zhang X.Y."/>
            <person name="Chen X.L."/>
            <person name="Shi M."/>
            <person name="He H.L."/>
            <person name="Zhou B.C."/>
            <person name="Zhang Y.Z."/>
        </authorList>
    </citation>
    <scope>NUCLEOTIDE SEQUENCE</scope>
    <source>
        <strain evidence="2">DSM 8771</strain>
    </source>
</reference>
<evidence type="ECO:0000313" key="3">
    <source>
        <dbReference type="Proteomes" id="UP000016487"/>
    </source>
</evidence>
<proteinExistence type="predicted"/>